<dbReference type="Proteomes" id="UP000799753">
    <property type="component" value="Unassembled WGS sequence"/>
</dbReference>
<dbReference type="InterPro" id="IPR025260">
    <property type="entry name" value="CHD1-like_C"/>
</dbReference>
<evidence type="ECO:0000256" key="3">
    <source>
        <dbReference type="SAM" id="MobiDB-lite"/>
    </source>
</evidence>
<protein>
    <recommendedName>
        <fullName evidence="4">Chromodomain-helicase-DNA-binding protein 1-like C-terminal domain-containing protein</fullName>
    </recommendedName>
</protein>
<reference evidence="5" key="1">
    <citation type="journal article" date="2020" name="Stud. Mycol.">
        <title>101 Dothideomycetes genomes: a test case for predicting lifestyles and emergence of pathogens.</title>
        <authorList>
            <person name="Haridas S."/>
            <person name="Albert R."/>
            <person name="Binder M."/>
            <person name="Bloem J."/>
            <person name="Labutti K."/>
            <person name="Salamov A."/>
            <person name="Andreopoulos B."/>
            <person name="Baker S."/>
            <person name="Barry K."/>
            <person name="Bills G."/>
            <person name="Bluhm B."/>
            <person name="Cannon C."/>
            <person name="Castanera R."/>
            <person name="Culley D."/>
            <person name="Daum C."/>
            <person name="Ezra D."/>
            <person name="Gonzalez J."/>
            <person name="Henrissat B."/>
            <person name="Kuo A."/>
            <person name="Liang C."/>
            <person name="Lipzen A."/>
            <person name="Lutzoni F."/>
            <person name="Magnuson J."/>
            <person name="Mondo S."/>
            <person name="Nolan M."/>
            <person name="Ohm R."/>
            <person name="Pangilinan J."/>
            <person name="Park H.-J."/>
            <person name="Ramirez L."/>
            <person name="Alfaro M."/>
            <person name="Sun H."/>
            <person name="Tritt A."/>
            <person name="Yoshinaga Y."/>
            <person name="Zwiers L.-H."/>
            <person name="Turgeon B."/>
            <person name="Goodwin S."/>
            <person name="Spatafora J."/>
            <person name="Crous P."/>
            <person name="Grigoriev I."/>
        </authorList>
    </citation>
    <scope>NUCLEOTIDE SEQUENCE</scope>
    <source>
        <strain evidence="5">CBS 473.64</strain>
    </source>
</reference>
<dbReference type="EMBL" id="MU006778">
    <property type="protein sequence ID" value="KAF2644643.1"/>
    <property type="molecule type" value="Genomic_DNA"/>
</dbReference>
<feature type="compositionally biased region" description="Basic and acidic residues" evidence="3">
    <location>
        <begin position="117"/>
        <end position="147"/>
    </location>
</feature>
<feature type="region of interest" description="Disordered" evidence="3">
    <location>
        <begin position="98"/>
        <end position="147"/>
    </location>
</feature>
<sequence length="270" mass="30766">MELEPVPMSAPPSVILQPVQAHLEKLKQTTIANMPPQNNYIKSKTHIQLVRERLLRIGDFIVEWLRTVPEPERGFQEIRLCKYIAGNYWPLRSITTSPGADEGSYSGPNPEGGDMPWVEKRPTLEMEVVKPERSESQDRRKRVKIDQEAEEPDHLRIQEMYRNAQYKRLVRSNALKPAITFDPPVPPQDPKDPKTPEVPGMEDDREHEDPSPNPSPNVTSYTNIIEMNKLKTHHLFTYVCNKARGMKQGARGKVTGIVDSNIEDNCIKGG</sequence>
<proteinExistence type="predicted"/>
<evidence type="ECO:0000259" key="4">
    <source>
        <dbReference type="Pfam" id="PF13907"/>
    </source>
</evidence>
<keyword evidence="2" id="KW-0539">Nucleus</keyword>
<evidence type="ECO:0000256" key="1">
    <source>
        <dbReference type="ARBA" id="ARBA00004123"/>
    </source>
</evidence>
<keyword evidence="6" id="KW-1185">Reference proteome</keyword>
<accession>A0A6A6SD58</accession>
<dbReference type="GO" id="GO:0005634">
    <property type="term" value="C:nucleus"/>
    <property type="evidence" value="ECO:0007669"/>
    <property type="project" value="UniProtKB-SubCell"/>
</dbReference>
<feature type="domain" description="Chromodomain-helicase-DNA-binding protein 1-like C-terminal" evidence="4">
    <location>
        <begin position="15"/>
        <end position="90"/>
    </location>
</feature>
<organism evidence="5 6">
    <name type="scientific">Massarina eburnea CBS 473.64</name>
    <dbReference type="NCBI Taxonomy" id="1395130"/>
    <lineage>
        <taxon>Eukaryota</taxon>
        <taxon>Fungi</taxon>
        <taxon>Dikarya</taxon>
        <taxon>Ascomycota</taxon>
        <taxon>Pezizomycotina</taxon>
        <taxon>Dothideomycetes</taxon>
        <taxon>Pleosporomycetidae</taxon>
        <taxon>Pleosporales</taxon>
        <taxon>Massarineae</taxon>
        <taxon>Massarinaceae</taxon>
        <taxon>Massarina</taxon>
    </lineage>
</organism>
<name>A0A6A6SD58_9PLEO</name>
<evidence type="ECO:0000256" key="2">
    <source>
        <dbReference type="ARBA" id="ARBA00023242"/>
    </source>
</evidence>
<gene>
    <name evidence="5" type="ORF">P280DRAFT_176288</name>
</gene>
<dbReference type="Pfam" id="PF13907">
    <property type="entry name" value="CHD1-like_C"/>
    <property type="match status" value="1"/>
</dbReference>
<dbReference type="OrthoDB" id="3801079at2759"/>
<feature type="region of interest" description="Disordered" evidence="3">
    <location>
        <begin position="178"/>
        <end position="219"/>
    </location>
</feature>
<dbReference type="AlphaFoldDB" id="A0A6A6SD58"/>
<comment type="subcellular location">
    <subcellularLocation>
        <location evidence="1">Nucleus</location>
    </subcellularLocation>
</comment>
<evidence type="ECO:0000313" key="5">
    <source>
        <dbReference type="EMBL" id="KAF2644643.1"/>
    </source>
</evidence>
<evidence type="ECO:0000313" key="6">
    <source>
        <dbReference type="Proteomes" id="UP000799753"/>
    </source>
</evidence>